<keyword evidence="3" id="KW-1185">Reference proteome</keyword>
<feature type="region of interest" description="Disordered" evidence="1">
    <location>
        <begin position="64"/>
        <end position="108"/>
    </location>
</feature>
<feature type="compositionally biased region" description="Basic and acidic residues" evidence="1">
    <location>
        <begin position="64"/>
        <end position="74"/>
    </location>
</feature>
<dbReference type="STRING" id="553466.SAMN04487950_1871"/>
<accession>A0A1I4E3G7</accession>
<dbReference type="Proteomes" id="UP000199607">
    <property type="component" value="Unassembled WGS sequence"/>
</dbReference>
<dbReference type="EMBL" id="FOTC01000002">
    <property type="protein sequence ID" value="SFL00305.1"/>
    <property type="molecule type" value="Genomic_DNA"/>
</dbReference>
<feature type="region of interest" description="Disordered" evidence="1">
    <location>
        <begin position="702"/>
        <end position="721"/>
    </location>
</feature>
<sequence length="721" mass="78831">MQLRTILTALMVVTASSVVLTGGALATTAASGTSAQLDASAAGDFHKPKDVVNDSTTKYRKGEPAADYFEHPDDPSSITVDSATSAAGGSGGSADAQSIEMDPSDDTEDAELVGETKLFYTSGPDGYAFKQFTAVSVGDNVEVWVARNMSFPAADDPRQDPVISEEQAEALTEQFDERMYDPEVEVFGKPKARDGINSTLSQLGLFPEDYYNTGEGSGDRTILLVDNIRDENYYDSDYPVYIAGYYSSTVQDYSNRNIVNVDSYGWDDVNETDRTVGYEGTLAHEFQHLIHNDLDADETTWVNEGMSDYAEVVTGYGVSEGHVTAYEEIPYNSLTNWEDQGAINVLADYGIAFAFQMYLDDQYGQEFISNLAQEDANGIAGVEKTLDEVGAKRDFYELYQDFSTAVVLDDVDKPNKDEYDIDGIDLEVNTSEDVGTAGAWGTNYQEIDVADKGPVKSVSVTGTEFIGTKWQTATDPVTGEGDVLYSGSGNLLDRHAIVEADLSEGDSTLTYETYYDIESTWDYGFVQVSTDGGETWESVETDEMSSELADGAHPTVEANVPGYTGTSDGWVEQSVDLSEYEGEGDVLVSFRYATDWAFIQPGMYVKNVQVAGEDVATDSTEPYMSLREATGDNVEYQFTFIGIKQNGNYKVKQLDMRTFDENGEQDLKQFLHNGNFETVIVASTWAAGEDESGRVPVGAEFTFAGENEEKGNDGKQKGHEK</sequence>
<organism evidence="2 3">
    <name type="scientific">Halogranum rubrum</name>
    <dbReference type="NCBI Taxonomy" id="553466"/>
    <lineage>
        <taxon>Archaea</taxon>
        <taxon>Methanobacteriati</taxon>
        <taxon>Methanobacteriota</taxon>
        <taxon>Stenosarchaea group</taxon>
        <taxon>Halobacteria</taxon>
        <taxon>Halobacteriales</taxon>
        <taxon>Haloferacaceae</taxon>
    </lineage>
</organism>
<dbReference type="Pfam" id="PF20773">
    <property type="entry name" value="InhA-like_MAM"/>
    <property type="match status" value="1"/>
</dbReference>
<evidence type="ECO:0000313" key="3">
    <source>
        <dbReference type="Proteomes" id="UP000199607"/>
    </source>
</evidence>
<proteinExistence type="predicted"/>
<evidence type="ECO:0000313" key="2">
    <source>
        <dbReference type="EMBL" id="SFL00305.1"/>
    </source>
</evidence>
<dbReference type="AlphaFoldDB" id="A0A1I4E3G7"/>
<feature type="compositionally biased region" description="Basic and acidic residues" evidence="1">
    <location>
        <begin position="707"/>
        <end position="721"/>
    </location>
</feature>
<evidence type="ECO:0000256" key="1">
    <source>
        <dbReference type="SAM" id="MobiDB-lite"/>
    </source>
</evidence>
<name>A0A1I4E3G7_9EURY</name>
<gene>
    <name evidence="2" type="ORF">SAMN04487950_1871</name>
</gene>
<protein>
    <submittedName>
        <fullName evidence="2">Uncharacterized protein</fullName>
    </submittedName>
</protein>
<reference evidence="3" key="1">
    <citation type="submission" date="2016-10" db="EMBL/GenBank/DDBJ databases">
        <authorList>
            <person name="Varghese N."/>
            <person name="Submissions S."/>
        </authorList>
    </citation>
    <scope>NUCLEOTIDE SEQUENCE [LARGE SCALE GENOMIC DNA]</scope>
    <source>
        <strain evidence="3">CGMCC 1.7738</strain>
    </source>
</reference>